<keyword evidence="6" id="KW-1185">Reference proteome</keyword>
<dbReference type="SUPFAM" id="SSF51445">
    <property type="entry name" value="(Trans)glycosidases"/>
    <property type="match status" value="1"/>
</dbReference>
<keyword evidence="2" id="KW-1133">Transmembrane helix</keyword>
<dbReference type="PANTHER" id="PTHR43405">
    <property type="entry name" value="GLYCOSYL HYDROLASE DIGH"/>
    <property type="match status" value="1"/>
</dbReference>
<evidence type="ECO:0000256" key="1">
    <source>
        <dbReference type="ARBA" id="ARBA00022729"/>
    </source>
</evidence>
<dbReference type="InterPro" id="IPR017853">
    <property type="entry name" value="GH"/>
</dbReference>
<organism evidence="5 6">
    <name type="scientific">Fervidobacterium changbaicum</name>
    <dbReference type="NCBI Taxonomy" id="310769"/>
    <lineage>
        <taxon>Bacteria</taxon>
        <taxon>Thermotogati</taxon>
        <taxon>Thermotogota</taxon>
        <taxon>Thermotogae</taxon>
        <taxon>Thermotogales</taxon>
        <taxon>Fervidobacteriaceae</taxon>
        <taxon>Fervidobacterium</taxon>
    </lineage>
</organism>
<sequence length="967" mass="111542">MKWAYKVFVYLLLWLIPGIILAIPSIGILYSPTTESYYTKPTYDNIIRGVLSVLDYGKLEYEVINTSKVTSIPDNIKVLIDPSNGAISDSEINLVESYLMKGGKLIACYESGLKDAQAKNRSNFAYSKFLGVKFVSWDSGKYFVMKPTQTGVSVFKTDKNIPLSRGFTFVIDLTQNATPLAIWYTKDGKISNEKYPAAAVLSPFGVYFGENIFLQTSTNDELKSLVLNTIGHLLEEPISNVNPVFYLKASLDEKIATFETRLLESRKKIPKTQLYKMQEMLWEIKDASKKASDLSELKKLQKMVDLLEIQLLPQYNVQLRGIWFDSYAIRDCETPEKLRKQIRELHELGFNAIFPEVIYKGMTISPKISRFPQDPAFQDWKEDPLQVIVDEAKKLGMEVHAWCWIYAVASGGIKTPFMDAHPEWIEKDKYGSIFSKNNTAWLSHANPEVRDYLINTLLEVIQKYDVDGINLDYIRYDGDEFGYDEFAVKRFKEETGIDPFTIEKYSKESVIWQMWREENVNTFVREFYSKAKKIKNNLVISAAVYPTLSGARMEKKQNWEYWVKSGYLDLLIPMDYRNSAEDLKILFDMQSEYKKDVYLCPGLQLISLDEPKKVIDQIALTNNYFKSGFVLFSVSHIKKFSNDYEYFRVVMSKHAVTPFKGIDVLLDSFADTLMDDISIFTENDSLKEDINFIFSEFEKIKKSSNYADLVDKISNGIFTISDNVKDPTLALSAIDSLSWMLEITYPAANKLKPKSSFFPQKPKEMVVVENIVPIPKLEVKQGKATLSRNLEEWKDAETSGQFLMYDTGQRADVSSYAKIMYDDENLYVLFVCKEPDFSSVKVVSGPRDTRTYLGDSVEVFILKDERTNSYYHFVVGFDGTIYDELGYDSKWNGDIVATTWREIDAWYVEIKINMNYLGISLKDTSELKANFCRNRWKGNIPFYYTWSVTYGSFHTPERFGKLIFQRK</sequence>
<dbReference type="Gene3D" id="3.20.20.80">
    <property type="entry name" value="Glycosidases"/>
    <property type="match status" value="1"/>
</dbReference>
<dbReference type="Pfam" id="PF02638">
    <property type="entry name" value="GHL10"/>
    <property type="match status" value="1"/>
</dbReference>
<dbReference type="RefSeq" id="WP_090221867.1">
    <property type="nucleotide sequence ID" value="NZ_CP026721.1"/>
</dbReference>
<dbReference type="InterPro" id="IPR010502">
    <property type="entry name" value="Carb-bd_dom_fam9"/>
</dbReference>
<dbReference type="EMBL" id="CP026721">
    <property type="protein sequence ID" value="QAV32744.1"/>
    <property type="molecule type" value="Genomic_DNA"/>
</dbReference>
<accession>A0ABX5QQK7</accession>
<evidence type="ECO:0000313" key="6">
    <source>
        <dbReference type="Proteomes" id="UP000288947"/>
    </source>
</evidence>
<dbReference type="Gene3D" id="2.60.40.1190">
    <property type="match status" value="1"/>
</dbReference>
<dbReference type="Pfam" id="PF06452">
    <property type="entry name" value="CBM9_1"/>
    <property type="match status" value="1"/>
</dbReference>
<name>A0ABX5QQK7_9BACT</name>
<proteinExistence type="predicted"/>
<feature type="domain" description="Carbohydrate-binding" evidence="4">
    <location>
        <begin position="792"/>
        <end position="965"/>
    </location>
</feature>
<keyword evidence="2" id="KW-0812">Transmembrane</keyword>
<dbReference type="InterPro" id="IPR029062">
    <property type="entry name" value="Class_I_gatase-like"/>
</dbReference>
<reference evidence="5 6" key="1">
    <citation type="submission" date="2018-01" db="EMBL/GenBank/DDBJ databases">
        <title>The whole genome sequencing and assembly of Fervidobacterium changbaicum CBS-1 strain.</title>
        <authorList>
            <person name="Kim J.-Y."/>
            <person name="Park M.-K."/>
            <person name="Yi H."/>
            <person name="Bahn Y.-S."/>
            <person name="Kim J.F."/>
            <person name="Lee D.-W."/>
        </authorList>
    </citation>
    <scope>NUCLEOTIDE SEQUENCE [LARGE SCALE GENOMIC DNA]</scope>
    <source>
        <strain evidence="5 6">CBS-1</strain>
    </source>
</reference>
<evidence type="ECO:0000259" key="4">
    <source>
        <dbReference type="Pfam" id="PF06452"/>
    </source>
</evidence>
<keyword evidence="2" id="KW-0472">Membrane</keyword>
<evidence type="ECO:0000256" key="2">
    <source>
        <dbReference type="SAM" id="Phobius"/>
    </source>
</evidence>
<dbReference type="Gene3D" id="3.40.50.880">
    <property type="match status" value="1"/>
</dbReference>
<feature type="domain" description="Glycosyl hydrolase-like 10" evidence="3">
    <location>
        <begin position="318"/>
        <end position="611"/>
    </location>
</feature>
<feature type="transmembrane region" description="Helical" evidence="2">
    <location>
        <begin position="7"/>
        <end position="30"/>
    </location>
</feature>
<dbReference type="InterPro" id="IPR052177">
    <property type="entry name" value="Divisome_Glycosyl_Hydrolase"/>
</dbReference>
<evidence type="ECO:0000313" key="5">
    <source>
        <dbReference type="EMBL" id="QAV32744.1"/>
    </source>
</evidence>
<evidence type="ECO:0008006" key="7">
    <source>
        <dbReference type="Google" id="ProtNLM"/>
    </source>
</evidence>
<evidence type="ECO:0000259" key="3">
    <source>
        <dbReference type="Pfam" id="PF02638"/>
    </source>
</evidence>
<dbReference type="Proteomes" id="UP000288947">
    <property type="component" value="Chromosome"/>
</dbReference>
<protein>
    <recommendedName>
        <fullName evidence="7">Glycosyl hydrolase-like 10</fullName>
    </recommendedName>
</protein>
<dbReference type="SUPFAM" id="SSF49344">
    <property type="entry name" value="CBD9-like"/>
    <property type="match status" value="1"/>
</dbReference>
<dbReference type="PANTHER" id="PTHR43405:SF1">
    <property type="entry name" value="GLYCOSYL HYDROLASE DIGH"/>
    <property type="match status" value="1"/>
</dbReference>
<dbReference type="InterPro" id="IPR003790">
    <property type="entry name" value="GHL10"/>
</dbReference>
<gene>
    <name evidence="5" type="ORF">CBS1_02570</name>
</gene>
<keyword evidence="1" id="KW-0732">Signal</keyword>